<evidence type="ECO:0000256" key="12">
    <source>
        <dbReference type="ARBA" id="ARBA00022827"/>
    </source>
</evidence>
<protein>
    <recommendedName>
        <fullName evidence="5">Delta(24)-sterol reductase</fullName>
        <ecNumber evidence="4">1.3.1.72</ecNumber>
    </recommendedName>
    <alternativeName>
        <fullName evidence="24">24-dehydrocholesterol reductase</fullName>
    </alternativeName>
    <alternativeName>
        <fullName evidence="25">3-beta-hydroxysterol Delta-24-reductase</fullName>
    </alternativeName>
</protein>
<evidence type="ECO:0000256" key="1">
    <source>
        <dbReference type="ARBA" id="ARBA00001974"/>
    </source>
</evidence>
<dbReference type="GeneID" id="20216865"/>
<accession>T1G718</accession>
<name>T1G718_HELRO</name>
<dbReference type="EnsemblMetazoa" id="HelroT88371">
    <property type="protein sequence ID" value="HelroP88371"/>
    <property type="gene ID" value="HelroG88371"/>
</dbReference>
<dbReference type="RefSeq" id="XP_009028209.1">
    <property type="nucleotide sequence ID" value="XM_009029961.1"/>
</dbReference>
<dbReference type="GO" id="GO:0071949">
    <property type="term" value="F:FAD binding"/>
    <property type="evidence" value="ECO:0007669"/>
    <property type="project" value="InterPro"/>
</dbReference>
<dbReference type="Pfam" id="PF01565">
    <property type="entry name" value="FAD_binding_4"/>
    <property type="match status" value="1"/>
</dbReference>
<evidence type="ECO:0000313" key="30">
    <source>
        <dbReference type="Proteomes" id="UP000015101"/>
    </source>
</evidence>
<evidence type="ECO:0000256" key="3">
    <source>
        <dbReference type="ARBA" id="ARBA00004389"/>
    </source>
</evidence>
<dbReference type="KEGG" id="hro:HELRODRAFT_88371"/>
<keyword evidence="8" id="KW-0285">Flavoprotein</keyword>
<evidence type="ECO:0000256" key="16">
    <source>
        <dbReference type="ARBA" id="ARBA00023034"/>
    </source>
</evidence>
<evidence type="ECO:0000256" key="20">
    <source>
        <dbReference type="ARBA" id="ARBA00023221"/>
    </source>
</evidence>
<dbReference type="GO" id="GO:0008202">
    <property type="term" value="P:steroid metabolic process"/>
    <property type="evidence" value="ECO:0000318"/>
    <property type="project" value="GO_Central"/>
</dbReference>
<evidence type="ECO:0000256" key="18">
    <source>
        <dbReference type="ARBA" id="ARBA00023136"/>
    </source>
</evidence>
<dbReference type="AlphaFoldDB" id="T1G718"/>
<evidence type="ECO:0000256" key="15">
    <source>
        <dbReference type="ARBA" id="ARBA00023002"/>
    </source>
</evidence>
<evidence type="ECO:0000256" key="24">
    <source>
        <dbReference type="ARBA" id="ARBA00078485"/>
    </source>
</evidence>
<dbReference type="Proteomes" id="UP000015101">
    <property type="component" value="Unassembled WGS sequence"/>
</dbReference>
<dbReference type="InterPro" id="IPR016169">
    <property type="entry name" value="FAD-bd_PCMH_sub2"/>
</dbReference>
<dbReference type="PANTHER" id="PTHR10801">
    <property type="entry name" value="24-DEHYDROCHOLESTEROL REDUCTASE"/>
    <property type="match status" value="1"/>
</dbReference>
<feature type="transmembrane region" description="Helical" evidence="26">
    <location>
        <begin position="28"/>
        <end position="51"/>
    </location>
</feature>
<dbReference type="PROSITE" id="PS51387">
    <property type="entry name" value="FAD_PCMH"/>
    <property type="match status" value="1"/>
</dbReference>
<dbReference type="PANTHER" id="PTHR10801:SF0">
    <property type="entry name" value="DELTA(24)-STEROL REDUCTASE"/>
    <property type="match status" value="1"/>
</dbReference>
<dbReference type="OrthoDB" id="415825at2759"/>
<evidence type="ECO:0000256" key="5">
    <source>
        <dbReference type="ARBA" id="ARBA00019086"/>
    </source>
</evidence>
<organism evidence="29 30">
    <name type="scientific">Helobdella robusta</name>
    <name type="common">Californian leech</name>
    <dbReference type="NCBI Taxonomy" id="6412"/>
    <lineage>
        <taxon>Eukaryota</taxon>
        <taxon>Metazoa</taxon>
        <taxon>Spiralia</taxon>
        <taxon>Lophotrochozoa</taxon>
        <taxon>Annelida</taxon>
        <taxon>Clitellata</taxon>
        <taxon>Hirudinea</taxon>
        <taxon>Rhynchobdellida</taxon>
        <taxon>Glossiphoniidae</taxon>
        <taxon>Helobdella</taxon>
    </lineage>
</organism>
<dbReference type="GO" id="GO:0008203">
    <property type="term" value="P:cholesterol metabolic process"/>
    <property type="evidence" value="ECO:0007669"/>
    <property type="project" value="UniProtKB-KW"/>
</dbReference>
<dbReference type="eggNOG" id="KOG1262">
    <property type="taxonomic scope" value="Eukaryota"/>
</dbReference>
<dbReference type="GO" id="GO:0000139">
    <property type="term" value="C:Golgi membrane"/>
    <property type="evidence" value="ECO:0007669"/>
    <property type="project" value="UniProtKB-SubCell"/>
</dbReference>
<dbReference type="EC" id="1.3.1.72" evidence="4"/>
<evidence type="ECO:0000256" key="10">
    <source>
        <dbReference type="ARBA" id="ARBA00022729"/>
    </source>
</evidence>
<evidence type="ECO:0000256" key="9">
    <source>
        <dbReference type="ARBA" id="ARBA00022692"/>
    </source>
</evidence>
<evidence type="ECO:0000313" key="28">
    <source>
        <dbReference type="EMBL" id="ESN93679.1"/>
    </source>
</evidence>
<comment type="catalytic activity">
    <reaction evidence="21">
        <text>lanosterol + NADPH + H(+) = 24,25-dihydrolanosterol + NADP(+)</text>
        <dbReference type="Rhea" id="RHEA:33919"/>
        <dbReference type="ChEBI" id="CHEBI:15378"/>
        <dbReference type="ChEBI" id="CHEBI:16521"/>
        <dbReference type="ChEBI" id="CHEBI:28113"/>
        <dbReference type="ChEBI" id="CHEBI:57783"/>
        <dbReference type="ChEBI" id="CHEBI:58349"/>
    </reaction>
    <physiologicalReaction direction="left-to-right" evidence="21">
        <dbReference type="Rhea" id="RHEA:33920"/>
    </physiologicalReaction>
</comment>
<evidence type="ECO:0000256" key="26">
    <source>
        <dbReference type="SAM" id="Phobius"/>
    </source>
</evidence>
<dbReference type="SUPFAM" id="SSF56176">
    <property type="entry name" value="FAD-binding/transporter-associated domain-like"/>
    <property type="match status" value="1"/>
</dbReference>
<evidence type="ECO:0000256" key="8">
    <source>
        <dbReference type="ARBA" id="ARBA00022630"/>
    </source>
</evidence>
<dbReference type="STRING" id="6412.T1G718"/>
<dbReference type="InterPro" id="IPR006094">
    <property type="entry name" value="Oxid_FAD_bind_N"/>
</dbReference>
<comment type="cofactor">
    <cofactor evidence="1">
        <name>FAD</name>
        <dbReference type="ChEBI" id="CHEBI:57692"/>
    </cofactor>
</comment>
<comment type="catalytic activity">
    <reaction evidence="22">
        <text>5alpha-cholest-8-en-3beta-ol + NADP(+) = zymosterol + NADPH + H(+)</text>
        <dbReference type="Rhea" id="RHEA:36399"/>
        <dbReference type="ChEBI" id="CHEBI:15378"/>
        <dbReference type="ChEBI" id="CHEBI:16608"/>
        <dbReference type="ChEBI" id="CHEBI:18252"/>
        <dbReference type="ChEBI" id="CHEBI:57783"/>
        <dbReference type="ChEBI" id="CHEBI:58349"/>
        <dbReference type="EC" id="1.3.1.72"/>
    </reaction>
    <physiologicalReaction direction="right-to-left" evidence="22">
        <dbReference type="Rhea" id="RHEA:36401"/>
    </physiologicalReaction>
</comment>
<keyword evidence="16" id="KW-0333">Golgi apparatus</keyword>
<evidence type="ECO:0000313" key="29">
    <source>
        <dbReference type="EnsemblMetazoa" id="HelroP88371"/>
    </source>
</evidence>
<keyword evidence="7" id="KW-0153">Cholesterol metabolism</keyword>
<dbReference type="OMA" id="WVGRSAF"/>
<reference evidence="30" key="1">
    <citation type="submission" date="2012-12" db="EMBL/GenBank/DDBJ databases">
        <authorList>
            <person name="Hellsten U."/>
            <person name="Grimwood J."/>
            <person name="Chapman J.A."/>
            <person name="Shapiro H."/>
            <person name="Aerts A."/>
            <person name="Otillar R.P."/>
            <person name="Terry A.Y."/>
            <person name="Boore J.L."/>
            <person name="Simakov O."/>
            <person name="Marletaz F."/>
            <person name="Cho S.-J."/>
            <person name="Edsinger-Gonzales E."/>
            <person name="Havlak P."/>
            <person name="Kuo D.-H."/>
            <person name="Larsson T."/>
            <person name="Lv J."/>
            <person name="Arendt D."/>
            <person name="Savage R."/>
            <person name="Osoegawa K."/>
            <person name="de Jong P."/>
            <person name="Lindberg D.R."/>
            <person name="Seaver E.C."/>
            <person name="Weisblat D.A."/>
            <person name="Putnam N.H."/>
            <person name="Grigoriev I.V."/>
            <person name="Rokhsar D.S."/>
        </authorList>
    </citation>
    <scope>NUCLEOTIDE SEQUENCE</scope>
</reference>
<evidence type="ECO:0000256" key="6">
    <source>
        <dbReference type="ARBA" id="ARBA00022516"/>
    </source>
</evidence>
<dbReference type="EMBL" id="KB097599">
    <property type="protein sequence ID" value="ESN93679.1"/>
    <property type="molecule type" value="Genomic_DNA"/>
</dbReference>
<evidence type="ECO:0000256" key="7">
    <source>
        <dbReference type="ARBA" id="ARBA00022548"/>
    </source>
</evidence>
<keyword evidence="17" id="KW-0443">Lipid metabolism</keyword>
<sequence>MSIWLIIISTLLTLAVFCIKNFGYFIVNFRWFFAIFFLMPASLIYNIFYYVRSRLVFKLNTAPTRHHEKVLNVQRQVLEWNKSGKQTLMCTGRPGWKAMSIREARYKLIYTNIHVDLMDVLEVDAEKKSVRVEPLVSMGQVTTHLNSIGWTLPIVPELDDLTIGCGLVMGVGIESSSHKYGLMQHLLISAEIVLSDGSLIKCSQLENSDLFNALPWSHGTLGFLVAAELRIIPAKRYVRIHYKPVHSFKEIIETFTKESQNQKNDFVEGLVFSPNDAVIMTGTLTDSLGHDQLNEIGRYYKPWFYKHVETLLNNGPKVECIPLRQYYHRHTKGLFWQMQDIIPFGNNPIFRYIFGWMVPPKVSFLKLTQNKSIKDLYEKHQIIQDMLLPITTLPQALEFFQKELEIYPLWLCPFILFDGSGFVHPKTKEDQLYVDIGAYGAPKIKNYNSYEALRKLEKFVLCNNGFQMLYADSYLTREEFHQMFDHRQYEQMRAKYKCENAFPEVYDKVNRKARS</sequence>
<evidence type="ECO:0000256" key="22">
    <source>
        <dbReference type="ARBA" id="ARBA00052927"/>
    </source>
</evidence>
<evidence type="ECO:0000256" key="23">
    <source>
        <dbReference type="ARBA" id="ARBA00056986"/>
    </source>
</evidence>
<dbReference type="GO" id="GO:0050614">
    <property type="term" value="F:Delta24-sterol reductase activity"/>
    <property type="evidence" value="ECO:0007669"/>
    <property type="project" value="UniProtKB-EC"/>
</dbReference>
<dbReference type="FunFam" id="3.30.465.10:FF:000032">
    <property type="entry name" value="Delta(24)-sterol reductase"/>
    <property type="match status" value="1"/>
</dbReference>
<keyword evidence="15" id="KW-0560">Oxidoreductase</keyword>
<dbReference type="CTD" id="20216865"/>
<evidence type="ECO:0000256" key="21">
    <source>
        <dbReference type="ARBA" id="ARBA00051033"/>
    </source>
</evidence>
<comment type="function">
    <text evidence="23">Catalyzes the reduction of the delta-24 double bond of sterol intermediates during cholesterol biosynthesis. In addition to its cholesterol-synthesizing activity, can protect cells from oxidative stress by reducing caspase 3 activity during apoptosis induced by oxidative stress. Also protects against amyloid-beta peptide-induced apoptosis.</text>
</comment>
<evidence type="ECO:0000256" key="14">
    <source>
        <dbReference type="ARBA" id="ARBA00022989"/>
    </source>
</evidence>
<keyword evidence="6" id="KW-0444">Lipid biosynthesis</keyword>
<dbReference type="InParanoid" id="T1G718"/>
<keyword evidence="9 26" id="KW-0812">Transmembrane</keyword>
<evidence type="ECO:0000256" key="11">
    <source>
        <dbReference type="ARBA" id="ARBA00022824"/>
    </source>
</evidence>
<evidence type="ECO:0000256" key="4">
    <source>
        <dbReference type="ARBA" id="ARBA00012405"/>
    </source>
</evidence>
<keyword evidence="11" id="KW-0256">Endoplasmic reticulum</keyword>
<reference evidence="29" key="3">
    <citation type="submission" date="2015-06" db="UniProtKB">
        <authorList>
            <consortium name="EnsemblMetazoa"/>
        </authorList>
    </citation>
    <scope>IDENTIFICATION</scope>
</reference>
<dbReference type="GO" id="GO:0005737">
    <property type="term" value="C:cytoplasm"/>
    <property type="evidence" value="ECO:0000318"/>
    <property type="project" value="GO_Central"/>
</dbReference>
<evidence type="ECO:0000256" key="17">
    <source>
        <dbReference type="ARBA" id="ARBA00023098"/>
    </source>
</evidence>
<proteinExistence type="predicted"/>
<keyword evidence="18 26" id="KW-0472">Membrane</keyword>
<keyword evidence="19" id="KW-1207">Sterol metabolism</keyword>
<evidence type="ECO:0000256" key="19">
    <source>
        <dbReference type="ARBA" id="ARBA00023166"/>
    </source>
</evidence>
<evidence type="ECO:0000256" key="25">
    <source>
        <dbReference type="ARBA" id="ARBA00080612"/>
    </source>
</evidence>
<comment type="subcellular location">
    <subcellularLocation>
        <location evidence="3">Endoplasmic reticulum membrane</location>
        <topology evidence="3">Single-pass membrane protein</topology>
    </subcellularLocation>
    <subcellularLocation>
        <location evidence="2">Golgi apparatus membrane</location>
        <topology evidence="2">Single-pass membrane protein</topology>
    </subcellularLocation>
</comment>
<gene>
    <name evidence="29" type="primary">20216865</name>
    <name evidence="28" type="ORF">HELRODRAFT_88371</name>
</gene>
<keyword evidence="12" id="KW-0274">FAD</keyword>
<dbReference type="InterPro" id="IPR040165">
    <property type="entry name" value="Diminuto-like"/>
</dbReference>
<dbReference type="InterPro" id="IPR016166">
    <property type="entry name" value="FAD-bd_PCMH"/>
</dbReference>
<keyword evidence="20" id="KW-0753">Steroid metabolism</keyword>
<evidence type="ECO:0000256" key="13">
    <source>
        <dbReference type="ARBA" id="ARBA00022857"/>
    </source>
</evidence>
<dbReference type="GO" id="GO:0000246">
    <property type="term" value="F:Delta24(24-1) sterol reductase activity"/>
    <property type="evidence" value="ECO:0000318"/>
    <property type="project" value="GO_Central"/>
</dbReference>
<dbReference type="Gene3D" id="3.30.465.10">
    <property type="match status" value="1"/>
</dbReference>
<evidence type="ECO:0000259" key="27">
    <source>
        <dbReference type="PROSITE" id="PS51387"/>
    </source>
</evidence>
<evidence type="ECO:0000256" key="2">
    <source>
        <dbReference type="ARBA" id="ARBA00004194"/>
    </source>
</evidence>
<keyword evidence="10" id="KW-0732">Signal</keyword>
<keyword evidence="30" id="KW-1185">Reference proteome</keyword>
<keyword evidence="14 26" id="KW-1133">Transmembrane helix</keyword>
<feature type="domain" description="FAD-binding PCMH-type" evidence="27">
    <location>
        <begin position="48"/>
        <end position="234"/>
    </location>
</feature>
<dbReference type="EMBL" id="AMQM01007347">
    <property type="status" value="NOT_ANNOTATED_CDS"/>
    <property type="molecule type" value="Genomic_DNA"/>
</dbReference>
<reference evidence="28 30" key="2">
    <citation type="journal article" date="2013" name="Nature">
        <title>Insights into bilaterian evolution from three spiralian genomes.</title>
        <authorList>
            <person name="Simakov O."/>
            <person name="Marletaz F."/>
            <person name="Cho S.J."/>
            <person name="Edsinger-Gonzales E."/>
            <person name="Havlak P."/>
            <person name="Hellsten U."/>
            <person name="Kuo D.H."/>
            <person name="Larsson T."/>
            <person name="Lv J."/>
            <person name="Arendt D."/>
            <person name="Savage R."/>
            <person name="Osoegawa K."/>
            <person name="de Jong P."/>
            <person name="Grimwood J."/>
            <person name="Chapman J.A."/>
            <person name="Shapiro H."/>
            <person name="Aerts A."/>
            <person name="Otillar R.P."/>
            <person name="Terry A.Y."/>
            <person name="Boore J.L."/>
            <person name="Grigoriev I.V."/>
            <person name="Lindberg D.R."/>
            <person name="Seaver E.C."/>
            <person name="Weisblat D.A."/>
            <person name="Putnam N.H."/>
            <person name="Rokhsar D.S."/>
        </authorList>
    </citation>
    <scope>NUCLEOTIDE SEQUENCE</scope>
</reference>
<dbReference type="HOGENOM" id="CLU_025883_4_0_1"/>
<keyword evidence="13" id="KW-0521">NADP</keyword>
<dbReference type="GO" id="GO:0005789">
    <property type="term" value="C:endoplasmic reticulum membrane"/>
    <property type="evidence" value="ECO:0007669"/>
    <property type="project" value="UniProtKB-SubCell"/>
</dbReference>
<dbReference type="InterPro" id="IPR036318">
    <property type="entry name" value="FAD-bd_PCMH-like_sf"/>
</dbReference>